<dbReference type="Proteomes" id="UP000309133">
    <property type="component" value="Unassembled WGS sequence"/>
</dbReference>
<organism evidence="2 3">
    <name type="scientific">Naasia lichenicola</name>
    <dbReference type="NCBI Taxonomy" id="2565933"/>
    <lineage>
        <taxon>Bacteria</taxon>
        <taxon>Bacillati</taxon>
        <taxon>Actinomycetota</taxon>
        <taxon>Actinomycetes</taxon>
        <taxon>Micrococcales</taxon>
        <taxon>Microbacteriaceae</taxon>
        <taxon>Naasia</taxon>
    </lineage>
</organism>
<sequence>MEIKASRPELPRDHGPVQGTVPEVELEEHFQSIHRLAMTQLPMPGLGSRIHHYRKLNRWSAQQLSNHTGGEVSRSIIASIESGRREDLTVRQFMAICFALQIPPAALLVDLEKPFERQHEDTGDAPYARGSTAAAVTHRLHGQANITPRLPSSVRVDQVLRLVDAYLDDLDTLAIANVRGHLIHLRTRSGEDTREELRLLENRLRMTIGMLRNAGIEVPDHGNDQ</sequence>
<dbReference type="RefSeq" id="WP_136428548.1">
    <property type="nucleotide sequence ID" value="NZ_SSSM01000005.1"/>
</dbReference>
<reference evidence="2 3" key="1">
    <citation type="submission" date="2019-04" db="EMBL/GenBank/DDBJ databases">
        <authorList>
            <person name="Jiang L."/>
        </authorList>
    </citation>
    <scope>NUCLEOTIDE SEQUENCE [LARGE SCALE GENOMIC DNA]</scope>
    <source>
        <strain evidence="2 3">YIM 131853</strain>
    </source>
</reference>
<dbReference type="InterPro" id="IPR001387">
    <property type="entry name" value="Cro/C1-type_HTH"/>
</dbReference>
<dbReference type="GO" id="GO:0003677">
    <property type="term" value="F:DNA binding"/>
    <property type="evidence" value="ECO:0007669"/>
    <property type="project" value="InterPro"/>
</dbReference>
<feature type="domain" description="HTH cro/C1-type" evidence="1">
    <location>
        <begin position="50"/>
        <end position="107"/>
    </location>
</feature>
<gene>
    <name evidence="2" type="ORF">E6C64_15895</name>
</gene>
<dbReference type="InterPro" id="IPR010982">
    <property type="entry name" value="Lambda_DNA-bd_dom_sf"/>
</dbReference>
<dbReference type="OrthoDB" id="4161577at2"/>
<dbReference type="Gene3D" id="1.10.260.40">
    <property type="entry name" value="lambda repressor-like DNA-binding domains"/>
    <property type="match status" value="1"/>
</dbReference>
<comment type="caution">
    <text evidence="2">The sequence shown here is derived from an EMBL/GenBank/DDBJ whole genome shotgun (WGS) entry which is preliminary data.</text>
</comment>
<name>A0A4S4FLB7_9MICO</name>
<evidence type="ECO:0000259" key="1">
    <source>
        <dbReference type="PROSITE" id="PS50943"/>
    </source>
</evidence>
<dbReference type="CDD" id="cd00093">
    <property type="entry name" value="HTH_XRE"/>
    <property type="match status" value="1"/>
</dbReference>
<keyword evidence="3" id="KW-1185">Reference proteome</keyword>
<dbReference type="SUPFAM" id="SSF47413">
    <property type="entry name" value="lambda repressor-like DNA-binding domains"/>
    <property type="match status" value="1"/>
</dbReference>
<accession>A0A4S4FLB7</accession>
<dbReference type="EMBL" id="SSSM01000005">
    <property type="protein sequence ID" value="THG30115.1"/>
    <property type="molecule type" value="Genomic_DNA"/>
</dbReference>
<dbReference type="AlphaFoldDB" id="A0A4S4FLB7"/>
<evidence type="ECO:0000313" key="3">
    <source>
        <dbReference type="Proteomes" id="UP000309133"/>
    </source>
</evidence>
<protein>
    <submittedName>
        <fullName evidence="2">Helix-turn-helix transcriptional regulator</fullName>
    </submittedName>
</protein>
<evidence type="ECO:0000313" key="2">
    <source>
        <dbReference type="EMBL" id="THG30115.1"/>
    </source>
</evidence>
<proteinExistence type="predicted"/>
<dbReference type="PROSITE" id="PS50943">
    <property type="entry name" value="HTH_CROC1"/>
    <property type="match status" value="1"/>
</dbReference>